<evidence type="ECO:0000313" key="3">
    <source>
        <dbReference type="Proteomes" id="UP000501849"/>
    </source>
</evidence>
<keyword evidence="2" id="KW-0547">Nucleotide-binding</keyword>
<dbReference type="KEGG" id="mfre:EXE63_13305"/>
<organism evidence="2 3">
    <name type="scientific">Mycolicibacterium frederiksbergense</name>
    <dbReference type="NCBI Taxonomy" id="117567"/>
    <lineage>
        <taxon>Bacteria</taxon>
        <taxon>Bacillati</taxon>
        <taxon>Actinomycetota</taxon>
        <taxon>Actinomycetes</taxon>
        <taxon>Mycobacteriales</taxon>
        <taxon>Mycobacteriaceae</taxon>
        <taxon>Mycolicibacterium</taxon>
    </lineage>
</organism>
<sequence length="363" mass="40642">MTGLDNVTLAGKEGWLAYVNAPKREQPEQLSTRALNRLSASASDDYRVLRNTWHNNLGPFFTPQAKKIHDQLTIVMDADATKDGWQAKDAVAIDGLPGLGKSTTVNAFAKTFHEQEVRRNGPFTAAGDERHPVIRVGMRGNTGMTAFNKAICDFCGHPTRRTGNVDELGRRALDLVRLCETRLLLVDDIHFLHWQRDGGIELNNHFKFIANEFPLTVIMIGIGISERGLLRAGTAQEALAQLARNTTEYGFEGFKNTPGREQRAWRELLASFDHRIVLTRHREGILVEHADYLYRRTDGHIGSLSALLRRACAAAIYTKTEALSKKLFDSITIDSAAERARKELTTAYSTRPHATRIMEKYAS</sequence>
<dbReference type="InterPro" id="IPR049945">
    <property type="entry name" value="AAA_22"/>
</dbReference>
<dbReference type="Pfam" id="PF13401">
    <property type="entry name" value="AAA_22"/>
    <property type="match status" value="1"/>
</dbReference>
<evidence type="ECO:0000259" key="1">
    <source>
        <dbReference type="SMART" id="SM00382"/>
    </source>
</evidence>
<dbReference type="InterPro" id="IPR027417">
    <property type="entry name" value="P-loop_NTPase"/>
</dbReference>
<accession>A0A6H0SDS1</accession>
<dbReference type="InterPro" id="IPR006073">
    <property type="entry name" value="GTP-bd"/>
</dbReference>
<gene>
    <name evidence="2" type="ORF">EXE63_13305</name>
</gene>
<protein>
    <submittedName>
        <fullName evidence="2">ATP-binding protein</fullName>
    </submittedName>
</protein>
<dbReference type="SUPFAM" id="SSF52540">
    <property type="entry name" value="P-loop containing nucleoside triphosphate hydrolases"/>
    <property type="match status" value="1"/>
</dbReference>
<dbReference type="GO" id="GO:0005525">
    <property type="term" value="F:GTP binding"/>
    <property type="evidence" value="ECO:0007669"/>
    <property type="project" value="InterPro"/>
</dbReference>
<evidence type="ECO:0000313" key="2">
    <source>
        <dbReference type="EMBL" id="QIV85296.1"/>
    </source>
</evidence>
<dbReference type="InterPro" id="IPR003593">
    <property type="entry name" value="AAA+_ATPase"/>
</dbReference>
<keyword evidence="2" id="KW-0067">ATP-binding</keyword>
<dbReference type="SMART" id="SM00382">
    <property type="entry name" value="AAA"/>
    <property type="match status" value="1"/>
</dbReference>
<dbReference type="GO" id="GO:0005524">
    <property type="term" value="F:ATP binding"/>
    <property type="evidence" value="ECO:0007669"/>
    <property type="project" value="UniProtKB-KW"/>
</dbReference>
<keyword evidence="3" id="KW-1185">Reference proteome</keyword>
<dbReference type="Proteomes" id="UP000501849">
    <property type="component" value="Chromosome"/>
</dbReference>
<name>A0A6H0SDS1_9MYCO</name>
<proteinExistence type="predicted"/>
<reference evidence="2 3" key="1">
    <citation type="submission" date="2019-04" db="EMBL/GenBank/DDBJ databases">
        <title>Draft, Whole-Genome Sequence of the Anthracene-degrading Mycobacterium frederiksbergense LB501T, Isolated from a Polycyclic Aromatic Hydrocarbon (PAH)-Contaminated Soil.</title>
        <authorList>
            <person name="Augelletti F."/>
        </authorList>
    </citation>
    <scope>NUCLEOTIDE SEQUENCE [LARGE SCALE GENOMIC DNA]</scope>
    <source>
        <strain evidence="2 3">LB 501T</strain>
    </source>
</reference>
<feature type="domain" description="AAA+ ATPase" evidence="1">
    <location>
        <begin position="87"/>
        <end position="307"/>
    </location>
</feature>
<dbReference type="EMBL" id="CP038799">
    <property type="protein sequence ID" value="QIV85296.1"/>
    <property type="molecule type" value="Genomic_DNA"/>
</dbReference>
<dbReference type="GO" id="GO:0016887">
    <property type="term" value="F:ATP hydrolysis activity"/>
    <property type="evidence" value="ECO:0007669"/>
    <property type="project" value="InterPro"/>
</dbReference>
<dbReference type="PRINTS" id="PR00326">
    <property type="entry name" value="GTP1OBG"/>
</dbReference>
<dbReference type="AlphaFoldDB" id="A0A6H0SDS1"/>
<dbReference type="Gene3D" id="3.40.50.300">
    <property type="entry name" value="P-loop containing nucleotide triphosphate hydrolases"/>
    <property type="match status" value="1"/>
</dbReference>